<dbReference type="Proteomes" id="UP000571857">
    <property type="component" value="Unassembled WGS sequence"/>
</dbReference>
<dbReference type="EMBL" id="JABXJK010000013">
    <property type="protein sequence ID" value="MBA0971887.1"/>
    <property type="molecule type" value="Genomic_DNA"/>
</dbReference>
<organism evidence="1 4">
    <name type="scientific">Enterococcus gallinarum</name>
    <dbReference type="NCBI Taxonomy" id="1353"/>
    <lineage>
        <taxon>Bacteria</taxon>
        <taxon>Bacillati</taxon>
        <taxon>Bacillota</taxon>
        <taxon>Bacilli</taxon>
        <taxon>Lactobacillales</taxon>
        <taxon>Enterococcaceae</taxon>
        <taxon>Enterococcus</taxon>
    </lineage>
</organism>
<protein>
    <recommendedName>
        <fullName evidence="5">GNAT family N-acetyltransferase</fullName>
    </recommendedName>
</protein>
<proteinExistence type="predicted"/>
<dbReference type="EMBL" id="CP050485">
    <property type="protein sequence ID" value="QOG26130.1"/>
    <property type="molecule type" value="Genomic_DNA"/>
</dbReference>
<dbReference type="Gene3D" id="3.40.630.30">
    <property type="match status" value="1"/>
</dbReference>
<sequence length="113" mass="12890">MRRGQIMIITEFDRENYILRDQLIDLAVLIYPSTYQKEQRTAEELLQPNKVVIAAIEGEQLVGFVSAFQKSDTIWQQEISLVDPRHPDEQIGERLTAFLRDEVVAAGGESLVS</sequence>
<reference evidence="1 4" key="2">
    <citation type="submission" date="2020-06" db="EMBL/GenBank/DDBJ databases">
        <title>Crossreactivity between MHC class I-restricted antigens from cancer cells and an enterococcal bacteriophage.</title>
        <authorList>
            <person name="Fluckiger A."/>
            <person name="Daillere R."/>
            <person name="Sassi M."/>
            <person name="Cattoir V."/>
            <person name="Kroemer G."/>
            <person name="Zitvogel L."/>
        </authorList>
    </citation>
    <scope>NUCLEOTIDE SEQUENCE [LARGE SCALE GENOMIC DNA]</scope>
    <source>
        <strain evidence="1 4">EG4</strain>
    </source>
</reference>
<accession>A0A3N3WGL1</accession>
<evidence type="ECO:0000313" key="1">
    <source>
        <dbReference type="EMBL" id="MBA0971887.1"/>
    </source>
</evidence>
<evidence type="ECO:0008006" key="5">
    <source>
        <dbReference type="Google" id="ProtNLM"/>
    </source>
</evidence>
<dbReference type="InterPro" id="IPR016181">
    <property type="entry name" value="Acyl_CoA_acyltransferase"/>
</dbReference>
<evidence type="ECO:0000313" key="3">
    <source>
        <dbReference type="Proteomes" id="UP000516696"/>
    </source>
</evidence>
<dbReference type="AlphaFoldDB" id="A0A3N3WGL1"/>
<gene>
    <name evidence="2" type="ORF">EGM181_02055</name>
    <name evidence="1" type="ORF">HWH42_04630</name>
</gene>
<name>A0A3N3WGL1_ENTGA</name>
<evidence type="ECO:0000313" key="4">
    <source>
        <dbReference type="Proteomes" id="UP000571857"/>
    </source>
</evidence>
<evidence type="ECO:0000313" key="2">
    <source>
        <dbReference type="EMBL" id="QOG26130.1"/>
    </source>
</evidence>
<reference evidence="2 3" key="1">
    <citation type="submission" date="2020-03" db="EMBL/GenBank/DDBJ databases">
        <title>Characterization of ganglioside-mimicking enterococci.</title>
        <authorList>
            <person name="Patry R.T."/>
            <person name="Nothaft H."/>
            <person name="Bridger R."/>
            <person name="Shajahan A."/>
            <person name="Huynh S."/>
            <person name="Sanchez S."/>
            <person name="Azadi P."/>
            <person name="Cooper K."/>
            <person name="Miller W.G."/>
            <person name="Parker C.T."/>
            <person name="Wells L."/>
            <person name="Szymanski C.M."/>
        </authorList>
    </citation>
    <scope>NUCLEOTIDE SEQUENCE [LARGE SCALE GENOMIC DNA]</scope>
    <source>
        <strain evidence="2 3">EGM181</strain>
    </source>
</reference>
<dbReference type="Proteomes" id="UP000516696">
    <property type="component" value="Chromosome"/>
</dbReference>
<dbReference type="SUPFAM" id="SSF55729">
    <property type="entry name" value="Acyl-CoA N-acyltransferases (Nat)"/>
    <property type="match status" value="1"/>
</dbReference>